<feature type="compositionally biased region" description="Polar residues" evidence="1">
    <location>
        <begin position="206"/>
        <end position="226"/>
    </location>
</feature>
<feature type="non-terminal residue" evidence="2">
    <location>
        <position position="1"/>
    </location>
</feature>
<protein>
    <submittedName>
        <fullName evidence="2">Myosin-15</fullName>
    </submittedName>
</protein>
<gene>
    <name evidence="2" type="primary">MYH15_0</name>
    <name evidence="2" type="ORF">CM83_2151</name>
</gene>
<dbReference type="AlphaFoldDB" id="A0A0A9Y8X6"/>
<organism evidence="2">
    <name type="scientific">Lygus hesperus</name>
    <name type="common">Western plant bug</name>
    <dbReference type="NCBI Taxonomy" id="30085"/>
    <lineage>
        <taxon>Eukaryota</taxon>
        <taxon>Metazoa</taxon>
        <taxon>Ecdysozoa</taxon>
        <taxon>Arthropoda</taxon>
        <taxon>Hexapoda</taxon>
        <taxon>Insecta</taxon>
        <taxon>Pterygota</taxon>
        <taxon>Neoptera</taxon>
        <taxon>Paraneoptera</taxon>
        <taxon>Hemiptera</taxon>
        <taxon>Heteroptera</taxon>
        <taxon>Panheteroptera</taxon>
        <taxon>Cimicomorpha</taxon>
        <taxon>Miridae</taxon>
        <taxon>Mirini</taxon>
        <taxon>Lygus</taxon>
    </lineage>
</organism>
<feature type="region of interest" description="Disordered" evidence="1">
    <location>
        <begin position="183"/>
        <end position="226"/>
    </location>
</feature>
<feature type="non-terminal residue" evidence="2">
    <location>
        <position position="309"/>
    </location>
</feature>
<proteinExistence type="predicted"/>
<evidence type="ECO:0000256" key="1">
    <source>
        <dbReference type="SAM" id="MobiDB-lite"/>
    </source>
</evidence>
<feature type="compositionally biased region" description="Low complexity" evidence="1">
    <location>
        <begin position="186"/>
        <end position="205"/>
    </location>
</feature>
<feature type="compositionally biased region" description="Polar residues" evidence="1">
    <location>
        <begin position="75"/>
        <end position="99"/>
    </location>
</feature>
<reference evidence="2" key="1">
    <citation type="journal article" date="2014" name="PLoS ONE">
        <title>Transcriptome-Based Identification of ABC Transporters in the Western Tarnished Plant Bug Lygus hesperus.</title>
        <authorList>
            <person name="Hull J.J."/>
            <person name="Chaney K."/>
            <person name="Geib S.M."/>
            <person name="Fabrick J.A."/>
            <person name="Brent C.S."/>
            <person name="Walsh D."/>
            <person name="Lavine L.C."/>
        </authorList>
    </citation>
    <scope>NUCLEOTIDE SEQUENCE</scope>
</reference>
<feature type="region of interest" description="Disordered" evidence="1">
    <location>
        <begin position="75"/>
        <end position="105"/>
    </location>
</feature>
<accession>A0A0A9Y8X6</accession>
<feature type="region of interest" description="Disordered" evidence="1">
    <location>
        <begin position="1"/>
        <end position="24"/>
    </location>
</feature>
<name>A0A0A9Y8X6_LYGHE</name>
<dbReference type="EMBL" id="GBHO01016051">
    <property type="protein sequence ID" value="JAG27553.1"/>
    <property type="molecule type" value="Transcribed_RNA"/>
</dbReference>
<feature type="compositionally biased region" description="Polar residues" evidence="1">
    <location>
        <begin position="13"/>
        <end position="24"/>
    </location>
</feature>
<reference evidence="2" key="2">
    <citation type="submission" date="2014-07" db="EMBL/GenBank/DDBJ databases">
        <authorList>
            <person name="Hull J."/>
        </authorList>
    </citation>
    <scope>NUCLEOTIDE SEQUENCE</scope>
</reference>
<sequence length="309" mass="33854">GLLTIVGAPGPSGENNGDNLTGKISQVRCRRMSSERKLSKMEVTAGNKEDKVMEEIFEETRSEATSVVQEALQKQNELSKAGSTKVTTPGLTVQNNGDDSTGKRSQELCCVRKSNKDLLRPLIDDLSTFNAQKGELVRQDGYVHPSEGENLGRSTKTRKPYLANAEDHDNFIHPSLKPKQETFFESPKQASNSPPPKASNNKPQQDIASSKINNGSADEKSNGISYNTMKHPTYNRVRNYLVDVQVQVGESKLLPLKCRASRKNNCACNVKSTCYCTNTKPLLETTLGIQPVGAQINPLVYVASSIKTP</sequence>
<evidence type="ECO:0000313" key="2">
    <source>
        <dbReference type="EMBL" id="JAG27553.1"/>
    </source>
</evidence>